<dbReference type="AlphaFoldDB" id="A0A0P9ZLB4"/>
<gene>
    <name evidence="1" type="ORF">ALO64_03492</name>
</gene>
<evidence type="ECO:0000313" key="1">
    <source>
        <dbReference type="EMBL" id="KPX92083.1"/>
    </source>
</evidence>
<keyword evidence="2" id="KW-1185">Reference proteome</keyword>
<organism evidence="1 2">
    <name type="scientific">Pseudomonas meliae</name>
    <dbReference type="NCBI Taxonomy" id="86176"/>
    <lineage>
        <taxon>Bacteria</taxon>
        <taxon>Pseudomonadati</taxon>
        <taxon>Pseudomonadota</taxon>
        <taxon>Gammaproteobacteria</taxon>
        <taxon>Pseudomonadales</taxon>
        <taxon>Pseudomonadaceae</taxon>
        <taxon>Pseudomonas</taxon>
    </lineage>
</organism>
<accession>A0A0P9ZLB4</accession>
<proteinExistence type="predicted"/>
<dbReference type="Proteomes" id="UP000050455">
    <property type="component" value="Unassembled WGS sequence"/>
</dbReference>
<sequence length="85" mass="9225">MDPMDLKDMLGQIDDVLLAEILAAAHCALNRPGAAKRVAKALNTSVERVKTLAYISAQLTMQPRLIPDISTMEEMEAFQARLGAA</sequence>
<comment type="caution">
    <text evidence="1">The sequence shown here is derived from an EMBL/GenBank/DDBJ whole genome shotgun (WGS) entry which is preliminary data.</text>
</comment>
<name>A0A0P9ZLB4_9PSED</name>
<dbReference type="PATRIC" id="fig|86176.4.peg.3916"/>
<protein>
    <submittedName>
        <fullName evidence="1">Uncharacterized protein</fullName>
    </submittedName>
</protein>
<evidence type="ECO:0000313" key="2">
    <source>
        <dbReference type="Proteomes" id="UP000050455"/>
    </source>
</evidence>
<dbReference type="EMBL" id="LJQT01000135">
    <property type="protein sequence ID" value="KPX92083.1"/>
    <property type="molecule type" value="Genomic_DNA"/>
</dbReference>
<reference evidence="1 2" key="1">
    <citation type="submission" date="2015-09" db="EMBL/GenBank/DDBJ databases">
        <title>Genome announcement of multiple Pseudomonas syringae strains.</title>
        <authorList>
            <person name="Thakur S."/>
            <person name="Wang P.W."/>
            <person name="Gong Y."/>
            <person name="Weir B.S."/>
            <person name="Guttman D.S."/>
        </authorList>
    </citation>
    <scope>NUCLEOTIDE SEQUENCE [LARGE SCALE GENOMIC DNA]</scope>
    <source>
        <strain evidence="1 2">ICMP6289</strain>
    </source>
</reference>